<organism evidence="1 2">
    <name type="scientific">Microbacterium koreense</name>
    <dbReference type="NCBI Taxonomy" id="323761"/>
    <lineage>
        <taxon>Bacteria</taxon>
        <taxon>Bacillati</taxon>
        <taxon>Actinomycetota</taxon>
        <taxon>Actinomycetes</taxon>
        <taxon>Micrococcales</taxon>
        <taxon>Microbacteriaceae</taxon>
        <taxon>Microbacterium</taxon>
    </lineage>
</organism>
<keyword evidence="2" id="KW-1185">Reference proteome</keyword>
<name>A0ABW2ZSL0_9MICO</name>
<proteinExistence type="predicted"/>
<comment type="caution">
    <text evidence="1">The sequence shown here is derived from an EMBL/GenBank/DDBJ whole genome shotgun (WGS) entry which is preliminary data.</text>
</comment>
<protein>
    <submittedName>
        <fullName evidence="1">Uncharacterized protein</fullName>
    </submittedName>
</protein>
<sequence>MGAPADWYPHRRDDGEHVGWIVHDVGTFRAVDLLGRTVGTPSVDWVDAEDLLTERGIGYLADRYHLRLPDGTEQPMRIAEVSSDGIVVIADDFGAASAVGAAHERFSLPFPAPESLRADP</sequence>
<evidence type="ECO:0000313" key="1">
    <source>
        <dbReference type="EMBL" id="MFD0781289.1"/>
    </source>
</evidence>
<dbReference type="EMBL" id="JBHTIM010000001">
    <property type="protein sequence ID" value="MFD0781289.1"/>
    <property type="molecule type" value="Genomic_DNA"/>
</dbReference>
<evidence type="ECO:0000313" key="2">
    <source>
        <dbReference type="Proteomes" id="UP001597042"/>
    </source>
</evidence>
<dbReference type="RefSeq" id="WP_378749872.1">
    <property type="nucleotide sequence ID" value="NZ_JBHSSV010000002.1"/>
</dbReference>
<gene>
    <name evidence="1" type="ORF">ACFQZV_08250</name>
</gene>
<accession>A0ABW2ZSL0</accession>
<dbReference type="Proteomes" id="UP001597042">
    <property type="component" value="Unassembled WGS sequence"/>
</dbReference>
<reference evidence="2" key="1">
    <citation type="journal article" date="2019" name="Int. J. Syst. Evol. Microbiol.">
        <title>The Global Catalogue of Microorganisms (GCM) 10K type strain sequencing project: providing services to taxonomists for standard genome sequencing and annotation.</title>
        <authorList>
            <consortium name="The Broad Institute Genomics Platform"/>
            <consortium name="The Broad Institute Genome Sequencing Center for Infectious Disease"/>
            <person name="Wu L."/>
            <person name="Ma J."/>
        </authorList>
    </citation>
    <scope>NUCLEOTIDE SEQUENCE [LARGE SCALE GENOMIC DNA]</scope>
    <source>
        <strain evidence="2">CCUG 50754</strain>
    </source>
</reference>